<keyword evidence="3" id="KW-1185">Reference proteome</keyword>
<comment type="caution">
    <text evidence="2">The sequence shown here is derived from an EMBL/GenBank/DDBJ whole genome shotgun (WGS) entry which is preliminary data.</text>
</comment>
<feature type="chain" id="PRO_5043824116" description="Nuclear transport factor 2 family protein" evidence="1">
    <location>
        <begin position="31"/>
        <end position="145"/>
    </location>
</feature>
<evidence type="ECO:0000256" key="1">
    <source>
        <dbReference type="SAM" id="SignalP"/>
    </source>
</evidence>
<evidence type="ECO:0008006" key="4">
    <source>
        <dbReference type="Google" id="ProtNLM"/>
    </source>
</evidence>
<dbReference type="InterPro" id="IPR032710">
    <property type="entry name" value="NTF2-like_dom_sf"/>
</dbReference>
<dbReference type="Proteomes" id="UP001178354">
    <property type="component" value="Unassembled WGS sequence"/>
</dbReference>
<evidence type="ECO:0000313" key="3">
    <source>
        <dbReference type="Proteomes" id="UP001178354"/>
    </source>
</evidence>
<organism evidence="2 3">
    <name type="scientific">Porticoccus litoralis</name>
    <dbReference type="NCBI Taxonomy" id="434086"/>
    <lineage>
        <taxon>Bacteria</taxon>
        <taxon>Pseudomonadati</taxon>
        <taxon>Pseudomonadota</taxon>
        <taxon>Gammaproteobacteria</taxon>
        <taxon>Cellvibrionales</taxon>
        <taxon>Porticoccaceae</taxon>
        <taxon>Porticoccus</taxon>
    </lineage>
</organism>
<feature type="signal peptide" evidence="1">
    <location>
        <begin position="1"/>
        <end position="30"/>
    </location>
</feature>
<dbReference type="EMBL" id="JAUUUU010000006">
    <property type="protein sequence ID" value="MDP1521377.1"/>
    <property type="molecule type" value="Genomic_DNA"/>
</dbReference>
<gene>
    <name evidence="2" type="ORF">Q8A57_10380</name>
</gene>
<dbReference type="RefSeq" id="WP_305171037.1">
    <property type="nucleotide sequence ID" value="NZ_JAUUUU010000006.1"/>
</dbReference>
<proteinExistence type="predicted"/>
<protein>
    <recommendedName>
        <fullName evidence="4">Nuclear transport factor 2 family protein</fullName>
    </recommendedName>
</protein>
<evidence type="ECO:0000313" key="2">
    <source>
        <dbReference type="EMBL" id="MDP1521377.1"/>
    </source>
</evidence>
<name>A0AAW8B6U7_9GAMM</name>
<dbReference type="AlphaFoldDB" id="A0AAW8B6U7"/>
<keyword evidence="1" id="KW-0732">Signal</keyword>
<sequence>MSKRLAGKIRLTITTLLSALLLSSASWLSAAEAENTPEAVVKSYYAALKARKYEDAYVLLTPTMIDGRTSKEYVADWKNIVNMGSVILHEYGISSIDIDGETATVSAWTRASDVFNKDGIIEKEIDHLKLIDGVWKLDATEVLME</sequence>
<accession>A0AAW8B6U7</accession>
<reference evidence="2" key="1">
    <citation type="journal article" date="2010" name="Int. J. Syst. Evol. Microbiol.">
        <title>Porticoccus litoralis gen. nov., sp. nov., a gammaproteobacterium isolated from the Yellow Sea.</title>
        <authorList>
            <person name="Oh H.M."/>
            <person name="Kim H."/>
            <person name="Kim K.M."/>
            <person name="Min G.S."/>
            <person name="Cho J.C."/>
        </authorList>
    </citation>
    <scope>NUCLEOTIDE SEQUENCE</scope>
    <source>
        <strain evidence="2">DSM 25064</strain>
    </source>
</reference>
<reference evidence="2" key="2">
    <citation type="submission" date="2023-08" db="EMBL/GenBank/DDBJ databases">
        <authorList>
            <person name="Luo J."/>
        </authorList>
    </citation>
    <scope>NUCLEOTIDE SEQUENCE</scope>
    <source>
        <strain evidence="2">DSM 25064</strain>
    </source>
</reference>
<dbReference type="SUPFAM" id="SSF54427">
    <property type="entry name" value="NTF2-like"/>
    <property type="match status" value="1"/>
</dbReference>